<comment type="caution">
    <text evidence="5">The sequence shown here is derived from an EMBL/GenBank/DDBJ whole genome shotgun (WGS) entry which is preliminary data.</text>
</comment>
<dbReference type="AlphaFoldDB" id="A0AA41SAK2"/>
<evidence type="ECO:0000259" key="4">
    <source>
        <dbReference type="PROSITE" id="PS51671"/>
    </source>
</evidence>
<dbReference type="InterPro" id="IPR040217">
    <property type="entry name" value="ACR1-12"/>
</dbReference>
<dbReference type="Pfam" id="PF24914">
    <property type="entry name" value="ACR10_N"/>
    <property type="match status" value="1"/>
</dbReference>
<dbReference type="SUPFAM" id="SSF55021">
    <property type="entry name" value="ACT-like"/>
    <property type="match status" value="2"/>
</dbReference>
<dbReference type="Proteomes" id="UP001177140">
    <property type="component" value="Unassembled WGS sequence"/>
</dbReference>
<feature type="non-terminal residue" evidence="5">
    <location>
        <position position="363"/>
    </location>
</feature>
<dbReference type="PROSITE" id="PS51671">
    <property type="entry name" value="ACT"/>
    <property type="match status" value="1"/>
</dbReference>
<sequence>MGLPNDDVVLIEKGKKPGETCVITINCPDKTGLGCDLCRIILEFGLYITKGDVSTDGRWCYIVLWVIPDSTMTDERWASLEERLLSVCPSCLASFYYIQQSSCSTPTPVYLLKFCCLDHKGLLHDVTHVLFDLELTIQRVKVMTTPDDKVMDLFFITDTLELLHTKKRRNETCERLDAVLGDSCISCELQLAGPEYEALQNGASALSAAESEELFSCELSEKETHTQVLSPDLIKLKQATVKIDNSLSPGHTLFQIRCVDQKGLLYDIMRTSKDCDVQVLEYWVGRGMLQIFVGVMTRAFPDVTGRRKELVDLHDISSYLLLACGATYVISGLLCIGSLKRSRQQKETTREQAVKDLEVSILG</sequence>
<comment type="function">
    <text evidence="2">Binds amino acids.</text>
</comment>
<protein>
    <recommendedName>
        <fullName evidence="2">ACT domain-containing protein ACR</fullName>
    </recommendedName>
    <alternativeName>
        <fullName evidence="2">Protein ACT DOMAIN REPEATS</fullName>
    </alternativeName>
</protein>
<keyword evidence="1 2" id="KW-0677">Repeat</keyword>
<dbReference type="PANTHER" id="PTHR31096">
    <property type="entry name" value="ACT DOMAIN-CONTAINING PROTEIN ACR4-RELATED"/>
    <property type="match status" value="1"/>
</dbReference>
<dbReference type="InterPro" id="IPR045865">
    <property type="entry name" value="ACT-like_dom_sf"/>
</dbReference>
<keyword evidence="3" id="KW-0812">Transmembrane</keyword>
<evidence type="ECO:0000256" key="2">
    <source>
        <dbReference type="RuleBase" id="RU369043"/>
    </source>
</evidence>
<name>A0AA41SAK2_PAPNU</name>
<dbReference type="GO" id="GO:0016597">
    <property type="term" value="F:amino acid binding"/>
    <property type="evidence" value="ECO:0007669"/>
    <property type="project" value="UniProtKB-UniRule"/>
</dbReference>
<dbReference type="Pfam" id="PF01842">
    <property type="entry name" value="ACT"/>
    <property type="match status" value="1"/>
</dbReference>
<evidence type="ECO:0000313" key="6">
    <source>
        <dbReference type="Proteomes" id="UP001177140"/>
    </source>
</evidence>
<dbReference type="Pfam" id="PF24931">
    <property type="entry name" value="ACT_ACR9_3rd"/>
    <property type="match status" value="1"/>
</dbReference>
<keyword evidence="3" id="KW-0472">Membrane</keyword>
<dbReference type="EMBL" id="JAJJMA010130649">
    <property type="protein sequence ID" value="MCL7033102.1"/>
    <property type="molecule type" value="Genomic_DNA"/>
</dbReference>
<feature type="transmembrane region" description="Helical" evidence="3">
    <location>
        <begin position="316"/>
        <end position="336"/>
    </location>
</feature>
<accession>A0AA41SAK2</accession>
<dbReference type="InterPro" id="IPR002912">
    <property type="entry name" value="ACT_dom"/>
</dbReference>
<organism evidence="5 6">
    <name type="scientific">Papaver nudicaule</name>
    <name type="common">Iceland poppy</name>
    <dbReference type="NCBI Taxonomy" id="74823"/>
    <lineage>
        <taxon>Eukaryota</taxon>
        <taxon>Viridiplantae</taxon>
        <taxon>Streptophyta</taxon>
        <taxon>Embryophyta</taxon>
        <taxon>Tracheophyta</taxon>
        <taxon>Spermatophyta</taxon>
        <taxon>Magnoliopsida</taxon>
        <taxon>Ranunculales</taxon>
        <taxon>Papaveraceae</taxon>
        <taxon>Papaveroideae</taxon>
        <taxon>Papaver</taxon>
    </lineage>
</organism>
<keyword evidence="6" id="KW-1185">Reference proteome</keyword>
<keyword evidence="3" id="KW-1133">Transmembrane helix</keyword>
<feature type="domain" description="ACT" evidence="4">
    <location>
        <begin position="111"/>
        <end position="194"/>
    </location>
</feature>
<evidence type="ECO:0000256" key="1">
    <source>
        <dbReference type="ARBA" id="ARBA00022737"/>
    </source>
</evidence>
<evidence type="ECO:0000313" key="5">
    <source>
        <dbReference type="EMBL" id="MCL7033102.1"/>
    </source>
</evidence>
<proteinExistence type="predicted"/>
<reference evidence="5" key="1">
    <citation type="submission" date="2022-03" db="EMBL/GenBank/DDBJ databases">
        <title>A functionally conserved STORR gene fusion in Papaver species that diverged 16.8 million years ago.</title>
        <authorList>
            <person name="Catania T."/>
        </authorList>
    </citation>
    <scope>NUCLEOTIDE SEQUENCE</scope>
    <source>
        <strain evidence="5">S-191538</strain>
    </source>
</reference>
<gene>
    <name evidence="5" type="ORF">MKW94_029798</name>
</gene>
<dbReference type="PANTHER" id="PTHR31096:SF65">
    <property type="entry name" value="ACT DOMAIN-CONTAINING PROTEIN ACR9"/>
    <property type="match status" value="1"/>
</dbReference>
<evidence type="ECO:0000256" key="3">
    <source>
        <dbReference type="SAM" id="Phobius"/>
    </source>
</evidence>
<dbReference type="InterPro" id="IPR056816">
    <property type="entry name" value="ACR2/9/10_N"/>
</dbReference>